<sequence length="720" mass="82137">MEFGNYFKLILKHKYILILVVIVAVIVTYFFVRNQPDSYTSQAQIATGIVDQTQQSLSQSVMQDSKVTQEFSNLLQLLRSKKLLDQVSYQLMIHDLTSKQPYRTPSKLLQSLGASARKHALDVYKDLYSKRQALSLFDHDQLGLYRLLVSMRYDDQSLLRTLVTYRSENSDFIIIEFNSDNPQLTATSCNTLAKELIDYYNFLLKENQRKAVNFLSDLLKAKQDSMAKRMQELKQYKIQNHVFNLNEQARALYGEITDVETRLEEAKKNSISYDAAIRNIDNQFNPSDRRYIESAMVKVNQDIINTRSQLDELNDKYVQSGFNESYRPKMDSLKHLLTTRINQSSDKYIISPLANKQNLIQQKLTLQVQYDLSKSSISSLQNQLVSLNTRLRALVPHEAVVQADENAITVANQEYLEILQKYNQTSLETNFTAHLKLVQIAMPGLAQPSKKMLLVILSGIIAFVFCLAVFFVLFLLDRTIKTPRELANKTRVSVIGYLNTLQSATIDLNRVWHTREVEGEVRLFKDLMQSIRFEVDNELKGSKILLVNSMKKGEGKTYLTLNLAYAHAGVGKKVLVIDGNFVNPGITELVKPTLFLEDLLSGVKNAGDFHTASQITYVGNKAVTGSLLELAPEELIKQKLEELRNLFDLILIEAPALDQLNKSKEWTLFAEKILTVYEAGQTFEAHQQVNVEYLRSFGDKFMGWIVDMVAKEHLANAAKG</sequence>
<evidence type="ECO:0000256" key="2">
    <source>
        <dbReference type="ARBA" id="ARBA00022475"/>
    </source>
</evidence>
<dbReference type="SUPFAM" id="SSF52540">
    <property type="entry name" value="P-loop containing nucleoside triphosphate hydrolases"/>
    <property type="match status" value="1"/>
</dbReference>
<gene>
    <name evidence="8" type="ORF">MUY27_19040</name>
</gene>
<keyword evidence="4 6" id="KW-1133">Transmembrane helix</keyword>
<evidence type="ECO:0000259" key="7">
    <source>
        <dbReference type="Pfam" id="PF02706"/>
    </source>
</evidence>
<evidence type="ECO:0000256" key="5">
    <source>
        <dbReference type="ARBA" id="ARBA00023136"/>
    </source>
</evidence>
<dbReference type="GO" id="GO:0004713">
    <property type="term" value="F:protein tyrosine kinase activity"/>
    <property type="evidence" value="ECO:0007669"/>
    <property type="project" value="TreeGrafter"/>
</dbReference>
<evidence type="ECO:0000313" key="9">
    <source>
        <dbReference type="Proteomes" id="UP001139450"/>
    </source>
</evidence>
<protein>
    <submittedName>
        <fullName evidence="8">Wzz/FepE/Etk N-terminal domain-containing protein</fullName>
    </submittedName>
</protein>
<dbReference type="PANTHER" id="PTHR32309:SF13">
    <property type="entry name" value="FERRIC ENTEROBACTIN TRANSPORT PROTEIN FEPE"/>
    <property type="match status" value="1"/>
</dbReference>
<evidence type="ECO:0000256" key="6">
    <source>
        <dbReference type="SAM" id="Phobius"/>
    </source>
</evidence>
<evidence type="ECO:0000256" key="3">
    <source>
        <dbReference type="ARBA" id="ARBA00022692"/>
    </source>
</evidence>
<reference evidence="8" key="1">
    <citation type="submission" date="2022-04" db="EMBL/GenBank/DDBJ databases">
        <title>Mucilaginibacter sp. RS28 isolated from freshwater.</title>
        <authorList>
            <person name="Ko S.-R."/>
        </authorList>
    </citation>
    <scope>NUCLEOTIDE SEQUENCE</scope>
    <source>
        <strain evidence="8">RS28</strain>
    </source>
</reference>
<dbReference type="InterPro" id="IPR050445">
    <property type="entry name" value="Bact_polysacc_biosynth/exp"/>
</dbReference>
<dbReference type="InterPro" id="IPR027417">
    <property type="entry name" value="P-loop_NTPase"/>
</dbReference>
<feature type="domain" description="Polysaccharide chain length determinant N-terminal" evidence="7">
    <location>
        <begin position="3"/>
        <end position="91"/>
    </location>
</feature>
<organism evidence="8 9">
    <name type="scientific">Mucilaginibacter straminoryzae</name>
    <dbReference type="NCBI Taxonomy" id="2932774"/>
    <lineage>
        <taxon>Bacteria</taxon>
        <taxon>Pseudomonadati</taxon>
        <taxon>Bacteroidota</taxon>
        <taxon>Sphingobacteriia</taxon>
        <taxon>Sphingobacteriales</taxon>
        <taxon>Sphingobacteriaceae</taxon>
        <taxon>Mucilaginibacter</taxon>
    </lineage>
</organism>
<dbReference type="Pfam" id="PF02706">
    <property type="entry name" value="Wzz"/>
    <property type="match status" value="1"/>
</dbReference>
<dbReference type="Gene3D" id="3.40.50.300">
    <property type="entry name" value="P-loop containing nucleotide triphosphate hydrolases"/>
    <property type="match status" value="1"/>
</dbReference>
<dbReference type="Proteomes" id="UP001139450">
    <property type="component" value="Unassembled WGS sequence"/>
</dbReference>
<dbReference type="EMBL" id="JALJEJ010000013">
    <property type="protein sequence ID" value="MCJ8211823.1"/>
    <property type="molecule type" value="Genomic_DNA"/>
</dbReference>
<keyword evidence="3 6" id="KW-0812">Transmembrane</keyword>
<evidence type="ECO:0000256" key="1">
    <source>
        <dbReference type="ARBA" id="ARBA00004651"/>
    </source>
</evidence>
<keyword evidence="2" id="KW-1003">Cell membrane</keyword>
<keyword evidence="5 6" id="KW-0472">Membrane</keyword>
<dbReference type="GO" id="GO:0005886">
    <property type="term" value="C:plasma membrane"/>
    <property type="evidence" value="ECO:0007669"/>
    <property type="project" value="UniProtKB-SubCell"/>
</dbReference>
<evidence type="ECO:0000256" key="4">
    <source>
        <dbReference type="ARBA" id="ARBA00022989"/>
    </source>
</evidence>
<dbReference type="InterPro" id="IPR003856">
    <property type="entry name" value="LPS_length_determ_N"/>
</dbReference>
<proteinExistence type="predicted"/>
<feature type="transmembrane region" description="Helical" evidence="6">
    <location>
        <begin position="15"/>
        <end position="32"/>
    </location>
</feature>
<comment type="caution">
    <text evidence="8">The sequence shown here is derived from an EMBL/GenBank/DDBJ whole genome shotgun (WGS) entry which is preliminary data.</text>
</comment>
<name>A0A9X1X6I9_9SPHI</name>
<feature type="transmembrane region" description="Helical" evidence="6">
    <location>
        <begin position="452"/>
        <end position="476"/>
    </location>
</feature>
<dbReference type="AlphaFoldDB" id="A0A9X1X6I9"/>
<keyword evidence="9" id="KW-1185">Reference proteome</keyword>
<dbReference type="PANTHER" id="PTHR32309">
    <property type="entry name" value="TYROSINE-PROTEIN KINASE"/>
    <property type="match status" value="1"/>
</dbReference>
<evidence type="ECO:0000313" key="8">
    <source>
        <dbReference type="EMBL" id="MCJ8211823.1"/>
    </source>
</evidence>
<accession>A0A9X1X6I9</accession>
<dbReference type="RefSeq" id="WP_245132789.1">
    <property type="nucleotide sequence ID" value="NZ_JALJEJ010000013.1"/>
</dbReference>
<comment type="subcellular location">
    <subcellularLocation>
        <location evidence="1">Cell membrane</location>
        <topology evidence="1">Multi-pass membrane protein</topology>
    </subcellularLocation>
</comment>